<dbReference type="InterPro" id="IPR041118">
    <property type="entry name" value="Rx_N"/>
</dbReference>
<feature type="domain" description="Disease resistance protein winged helix" evidence="6">
    <location>
        <begin position="374"/>
        <end position="445"/>
    </location>
</feature>
<dbReference type="GO" id="GO:0043531">
    <property type="term" value="F:ADP binding"/>
    <property type="evidence" value="ECO:0007669"/>
    <property type="project" value="InterPro"/>
</dbReference>
<dbReference type="Gene3D" id="3.40.50.300">
    <property type="entry name" value="P-loop containing nucleotide triphosphate hydrolases"/>
    <property type="match status" value="2"/>
</dbReference>
<evidence type="ECO:0000313" key="9">
    <source>
        <dbReference type="Proteomes" id="UP000187203"/>
    </source>
</evidence>
<dbReference type="InterPro" id="IPR058922">
    <property type="entry name" value="WHD_DRP"/>
</dbReference>
<feature type="domain" description="NB-ARC" evidence="4">
    <location>
        <begin position="228"/>
        <end position="292"/>
    </location>
</feature>
<dbReference type="SUPFAM" id="SSF52540">
    <property type="entry name" value="P-loop containing nucleoside triphosphate hydrolases"/>
    <property type="match status" value="1"/>
</dbReference>
<keyword evidence="1" id="KW-0677">Repeat</keyword>
<evidence type="ECO:0000259" key="6">
    <source>
        <dbReference type="Pfam" id="PF23559"/>
    </source>
</evidence>
<dbReference type="Pfam" id="PF18052">
    <property type="entry name" value="Rx_N"/>
    <property type="match status" value="1"/>
</dbReference>
<evidence type="ECO:0000259" key="7">
    <source>
        <dbReference type="Pfam" id="PF23598"/>
    </source>
</evidence>
<dbReference type="InterPro" id="IPR032675">
    <property type="entry name" value="LRR_dom_sf"/>
</dbReference>
<dbReference type="EMBL" id="AWUE01020789">
    <property type="protein sequence ID" value="OMO66079.1"/>
    <property type="molecule type" value="Genomic_DNA"/>
</dbReference>
<feature type="domain" description="Disease resistance R13L4/SHOC-2-like LRR" evidence="7">
    <location>
        <begin position="522"/>
        <end position="813"/>
    </location>
</feature>
<evidence type="ECO:0000259" key="4">
    <source>
        <dbReference type="Pfam" id="PF00931"/>
    </source>
</evidence>
<dbReference type="OrthoDB" id="611536at2759"/>
<evidence type="ECO:0000256" key="3">
    <source>
        <dbReference type="ARBA" id="ARBA00022821"/>
    </source>
</evidence>
<dbReference type="Pfam" id="PF23598">
    <property type="entry name" value="LRR_14"/>
    <property type="match status" value="1"/>
</dbReference>
<dbReference type="Gene3D" id="1.10.10.10">
    <property type="entry name" value="Winged helix-like DNA-binding domain superfamily/Winged helix DNA-binding domain"/>
    <property type="match status" value="1"/>
</dbReference>
<dbReference type="Pfam" id="PF00931">
    <property type="entry name" value="NB-ARC"/>
    <property type="match status" value="1"/>
</dbReference>
<accession>A0A1R3H6W8</accession>
<dbReference type="SUPFAM" id="SSF52058">
    <property type="entry name" value="L domain-like"/>
    <property type="match status" value="1"/>
</dbReference>
<dbReference type="STRING" id="93759.A0A1R3H6W8"/>
<dbReference type="Gene3D" id="3.80.10.10">
    <property type="entry name" value="Ribonuclease Inhibitor"/>
    <property type="match status" value="2"/>
</dbReference>
<dbReference type="InterPro" id="IPR002182">
    <property type="entry name" value="NB-ARC"/>
</dbReference>
<dbReference type="InterPro" id="IPR044974">
    <property type="entry name" value="Disease_R_plants"/>
</dbReference>
<organism evidence="8 9">
    <name type="scientific">Corchorus olitorius</name>
    <dbReference type="NCBI Taxonomy" id="93759"/>
    <lineage>
        <taxon>Eukaryota</taxon>
        <taxon>Viridiplantae</taxon>
        <taxon>Streptophyta</taxon>
        <taxon>Embryophyta</taxon>
        <taxon>Tracheophyta</taxon>
        <taxon>Spermatophyta</taxon>
        <taxon>Magnoliopsida</taxon>
        <taxon>eudicotyledons</taxon>
        <taxon>Gunneridae</taxon>
        <taxon>Pentapetalae</taxon>
        <taxon>rosids</taxon>
        <taxon>malvids</taxon>
        <taxon>Malvales</taxon>
        <taxon>Malvaceae</taxon>
        <taxon>Grewioideae</taxon>
        <taxon>Apeibeae</taxon>
        <taxon>Corchorus</taxon>
    </lineage>
</organism>
<evidence type="ECO:0000313" key="8">
    <source>
        <dbReference type="EMBL" id="OMO66079.1"/>
    </source>
</evidence>
<dbReference type="InterPro" id="IPR036388">
    <property type="entry name" value="WH-like_DNA-bd_sf"/>
</dbReference>
<evidence type="ECO:0000256" key="1">
    <source>
        <dbReference type="ARBA" id="ARBA00022737"/>
    </source>
</evidence>
<sequence>MDAEVEVSLLSRKLQNLLQDEAIALIPKVKSHVQKTTHQLNLLRQLLKETEKNQALAAEMNSGQWTNILLRALYSVEDAVETFLIRKAFKSQHPFTSFFNNAVFIKEMNKFVKFISKKGNLLKDKQQGDTQDVADNNISGSNQHQRWGRISGFCFDDEFHVVGLEEQVKDLVALVGRGAEQGNQPAVISMVGEGGSGKTAIARFVYDRVDIKRNFTSRAWVHVTKEFKILVVIDDVEAPELWEAIKEVFPPSSHGGVVIVTTRNANVAVPAGSTLQVRPLTDEESWRLFLKKLDLTEDTLHNSQLMKFKEPVLKSCIGSPLAIVLMGGLLSAKELTDSEWLKVFEQVNAKDDILALSYHELPSYLKPCFLYMGLFPKAIEIPIRRLIHLWVAEGFVTSLSDGDMLEEDLAEIYFEELVCRRIIEVVRWRLDGSPKTCRLPSVVHDAFSSKAREIGFFQTHSKSFSAKKSQLPVRRLAKYSNIPFSTFHVRQLRSYVSFDTLKGGIAARNSSMLLDKIMRKINLGVFRVLDLESVYKPQLPKAVGALLNLRYLGLRSTAINSLPVSIGDLQCLETLDVKHTNITSLPDSLWKLGNLRHLYLNGIGLDSLELLSVGSLNKLQSLCGLSIGADSSIAETLSKFKCLRKLKLTFYLLRSINIDWTSELNKLHSLRVKSLRETGESQSIKFSTSKVWQNLENLYLFGKLIRPLDSRMLPNLKSLTLSKTGLDKDPMPVLGKLPHLHILKFLQFSYIGEEMTCVSGAFPQLHVLKMWQLNHLTKWVVKQGALTSLRELEIRDCTGLKTLDALYQLTSLRELLLTNMPPHFADHVKGMSSWRQESDSLAIFCIYFI</sequence>
<dbReference type="Pfam" id="PF23559">
    <property type="entry name" value="WHD_DRP"/>
    <property type="match status" value="1"/>
</dbReference>
<keyword evidence="3" id="KW-0611">Plant defense</keyword>
<protein>
    <submittedName>
        <fullName evidence="8">Disease resistance protein</fullName>
    </submittedName>
</protein>
<keyword evidence="2" id="KW-0547">Nucleotide-binding</keyword>
<comment type="caution">
    <text evidence="8">The sequence shown here is derived from an EMBL/GenBank/DDBJ whole genome shotgun (WGS) entry which is preliminary data.</text>
</comment>
<feature type="domain" description="Disease resistance N-terminal" evidence="5">
    <location>
        <begin position="7"/>
        <end position="98"/>
    </location>
</feature>
<evidence type="ECO:0000259" key="5">
    <source>
        <dbReference type="Pfam" id="PF18052"/>
    </source>
</evidence>
<gene>
    <name evidence="8" type="ORF">COLO4_30793</name>
</gene>
<evidence type="ECO:0000256" key="2">
    <source>
        <dbReference type="ARBA" id="ARBA00022741"/>
    </source>
</evidence>
<keyword evidence="9" id="KW-1185">Reference proteome</keyword>
<dbReference type="PRINTS" id="PR00364">
    <property type="entry name" value="DISEASERSIST"/>
</dbReference>
<dbReference type="Proteomes" id="UP000187203">
    <property type="component" value="Unassembled WGS sequence"/>
</dbReference>
<dbReference type="PANTHER" id="PTHR23155:SF955">
    <property type="entry name" value="AAA+ ATPASE DOMAIN-CONTAINING PROTEIN"/>
    <property type="match status" value="1"/>
</dbReference>
<dbReference type="Gene3D" id="1.20.5.4130">
    <property type="match status" value="1"/>
</dbReference>
<dbReference type="GO" id="GO:0098542">
    <property type="term" value="P:defense response to other organism"/>
    <property type="evidence" value="ECO:0007669"/>
    <property type="project" value="TreeGrafter"/>
</dbReference>
<reference evidence="9" key="1">
    <citation type="submission" date="2013-09" db="EMBL/GenBank/DDBJ databases">
        <title>Corchorus olitorius genome sequencing.</title>
        <authorList>
            <person name="Alam M."/>
            <person name="Haque M.S."/>
            <person name="Islam M.S."/>
            <person name="Emdad E.M."/>
            <person name="Islam M.M."/>
            <person name="Ahmed B."/>
            <person name="Halim A."/>
            <person name="Hossen Q.M.M."/>
            <person name="Hossain M.Z."/>
            <person name="Ahmed R."/>
            <person name="Khan M.M."/>
            <person name="Islam R."/>
            <person name="Rashid M.M."/>
            <person name="Khan S.A."/>
            <person name="Rahman M.S."/>
            <person name="Alam M."/>
            <person name="Yahiya A.S."/>
            <person name="Khan M.S."/>
            <person name="Azam M.S."/>
            <person name="Haque T."/>
            <person name="Lashkar M.Z.H."/>
            <person name="Akhand A.I."/>
            <person name="Morshed G."/>
            <person name="Roy S."/>
            <person name="Uddin K.S."/>
            <person name="Rabeya T."/>
            <person name="Hossain A.S."/>
            <person name="Chowdhury A."/>
            <person name="Snigdha A.R."/>
            <person name="Mortoza M.S."/>
            <person name="Matin S.A."/>
            <person name="Hoque S.M.E."/>
            <person name="Islam M.K."/>
            <person name="Roy D.K."/>
            <person name="Haider R."/>
            <person name="Moosa M.M."/>
            <person name="Elias S.M."/>
            <person name="Hasan A.M."/>
            <person name="Jahan S."/>
            <person name="Shafiuddin M."/>
            <person name="Mahmood N."/>
            <person name="Shommy N.S."/>
        </authorList>
    </citation>
    <scope>NUCLEOTIDE SEQUENCE [LARGE SCALE GENOMIC DNA]</scope>
    <source>
        <strain evidence="9">cv. O-4</strain>
    </source>
</reference>
<name>A0A1R3H6W8_9ROSI</name>
<proteinExistence type="predicted"/>
<dbReference type="InterPro" id="IPR055414">
    <property type="entry name" value="LRR_R13L4/SHOC2-like"/>
</dbReference>
<dbReference type="PANTHER" id="PTHR23155">
    <property type="entry name" value="DISEASE RESISTANCE PROTEIN RP"/>
    <property type="match status" value="1"/>
</dbReference>
<dbReference type="AlphaFoldDB" id="A0A1R3H6W8"/>
<dbReference type="InterPro" id="IPR027417">
    <property type="entry name" value="P-loop_NTPase"/>
</dbReference>